<dbReference type="PANTHER" id="PTHR33434:SF2">
    <property type="entry name" value="FATTY ACID-BINDING PROTEIN TM_1468"/>
    <property type="match status" value="1"/>
</dbReference>
<dbReference type="PROSITE" id="PS51482">
    <property type="entry name" value="DEGV"/>
    <property type="match status" value="1"/>
</dbReference>
<dbReference type="EMBL" id="LR214972">
    <property type="protein sequence ID" value="VEU63418.1"/>
    <property type="molecule type" value="Genomic_DNA"/>
</dbReference>
<dbReference type="GO" id="GO:0008289">
    <property type="term" value="F:lipid binding"/>
    <property type="evidence" value="ECO:0007669"/>
    <property type="project" value="UniProtKB-KW"/>
</dbReference>
<evidence type="ECO:0000313" key="2">
    <source>
        <dbReference type="EMBL" id="VEU63418.1"/>
    </source>
</evidence>
<dbReference type="Gene3D" id="3.30.1180.10">
    <property type="match status" value="1"/>
</dbReference>
<gene>
    <name evidence="2" type="primary">MCYN0013</name>
    <name evidence="2" type="ORF">NCTC10118_00456</name>
</gene>
<dbReference type="InterPro" id="IPR043168">
    <property type="entry name" value="DegV_C"/>
</dbReference>
<dbReference type="AlphaFoldDB" id="A0A449AEK4"/>
<keyword evidence="1" id="KW-0446">Lipid-binding</keyword>
<name>A0A449AEK4_9BACT</name>
<proteinExistence type="predicted"/>
<dbReference type="NCBIfam" id="TIGR00762">
    <property type="entry name" value="DegV"/>
    <property type="match status" value="1"/>
</dbReference>
<dbReference type="Proteomes" id="UP000289952">
    <property type="component" value="Chromosome"/>
</dbReference>
<keyword evidence="3" id="KW-1185">Reference proteome</keyword>
<evidence type="ECO:0000313" key="3">
    <source>
        <dbReference type="Proteomes" id="UP000289952"/>
    </source>
</evidence>
<accession>A0A449AEK4</accession>
<dbReference type="PANTHER" id="PTHR33434">
    <property type="entry name" value="DEGV DOMAIN-CONTAINING PROTEIN DR_1986-RELATED"/>
    <property type="match status" value="1"/>
</dbReference>
<protein>
    <submittedName>
        <fullName evidence="2">Fatty acid-binding protein DegV-like protein</fullName>
    </submittedName>
</protein>
<reference evidence="2 3" key="1">
    <citation type="submission" date="2019-01" db="EMBL/GenBank/DDBJ databases">
        <authorList>
            <consortium name="Pathogen Informatics"/>
        </authorList>
    </citation>
    <scope>NUCLEOTIDE SEQUENCE [LARGE SCALE GENOMIC DNA]</scope>
    <source>
        <strain evidence="2 3">NCTC10118</strain>
    </source>
</reference>
<evidence type="ECO:0000256" key="1">
    <source>
        <dbReference type="ARBA" id="ARBA00023121"/>
    </source>
</evidence>
<dbReference type="Gene3D" id="3.40.50.10170">
    <property type="match status" value="1"/>
</dbReference>
<dbReference type="OrthoDB" id="388177at2"/>
<dbReference type="InterPro" id="IPR050270">
    <property type="entry name" value="DegV_domain_contain"/>
</dbReference>
<dbReference type="RefSeq" id="WP_129621596.1">
    <property type="nucleotide sequence ID" value="NZ_LR214972.1"/>
</dbReference>
<dbReference type="InterPro" id="IPR003797">
    <property type="entry name" value="DegV"/>
</dbReference>
<organism evidence="2 3">
    <name type="scientific">Mycoplasmopsis bovirhinis</name>
    <dbReference type="NCBI Taxonomy" id="29553"/>
    <lineage>
        <taxon>Bacteria</taxon>
        <taxon>Bacillati</taxon>
        <taxon>Mycoplasmatota</taxon>
        <taxon>Mycoplasmoidales</taxon>
        <taxon>Metamycoplasmataceae</taxon>
        <taxon>Mycoplasmopsis</taxon>
    </lineage>
</organism>
<sequence length="289" mass="32691">MKDIAIVVDSACGLDKIQAEKLGFYFLPLQIQMDGLNYNDGIDINSSTFFDKFNLNTKGVKTSATPIGYSENLIEELSNKYKQVVIFPISQHLSSQYSFLKIISDKYQNVHVVESVDVAQTILFRVNKFITNLEKLGLDNSIKLASIWNDSELDITLVPKYNDYLVKGGRLSKPVATLAKLLKIVPLIRFQNGTLEKQGKGRLFLKSLQNALDEKMQKFSSDDEIILLGQKTSEAKELLTYLEQKYQVKTRIFPIPNVISIHTGPEAIVILKGTKLKTTLEKYFTNENI</sequence>
<dbReference type="Pfam" id="PF02645">
    <property type="entry name" value="DegV"/>
    <property type="match status" value="1"/>
</dbReference>
<dbReference type="SUPFAM" id="SSF82549">
    <property type="entry name" value="DAK1/DegV-like"/>
    <property type="match status" value="1"/>
</dbReference>